<keyword evidence="8" id="KW-1185">Reference proteome</keyword>
<dbReference type="GO" id="GO:0030991">
    <property type="term" value="C:intraciliary transport particle A"/>
    <property type="evidence" value="ECO:0007669"/>
    <property type="project" value="TreeGrafter"/>
</dbReference>
<dbReference type="EMBL" id="BTSY01000003">
    <property type="protein sequence ID" value="GMT19325.1"/>
    <property type="molecule type" value="Genomic_DNA"/>
</dbReference>
<feature type="domain" description="Tetratricopeptide repeat protein 21A/21B C-terminal ARM" evidence="4">
    <location>
        <begin position="307"/>
        <end position="521"/>
    </location>
</feature>
<evidence type="ECO:0000313" key="7">
    <source>
        <dbReference type="EMBL" id="GMT19325.1"/>
    </source>
</evidence>
<reference evidence="7" key="1">
    <citation type="submission" date="2023-10" db="EMBL/GenBank/DDBJ databases">
        <title>Genome assembly of Pristionchus species.</title>
        <authorList>
            <person name="Yoshida K."/>
            <person name="Sommer R.J."/>
        </authorList>
    </citation>
    <scope>NUCLEOTIDE SEQUENCE</scope>
    <source>
        <strain evidence="7">RS5133</strain>
    </source>
</reference>
<dbReference type="Pfam" id="PF25064">
    <property type="entry name" value="ARM_TT21_5th"/>
    <property type="match status" value="1"/>
</dbReference>
<gene>
    <name evidence="7" type="ORF">PFISCL1PPCAC_10622</name>
</gene>
<feature type="domain" description="Tetratricopeptide repeat protein 21A/21B fifth ARM repeats" evidence="5">
    <location>
        <begin position="167"/>
        <end position="282"/>
    </location>
</feature>
<dbReference type="InterPro" id="IPR019734">
    <property type="entry name" value="TPR_rpt"/>
</dbReference>
<feature type="non-terminal residue" evidence="7">
    <location>
        <position position="1"/>
    </location>
</feature>
<dbReference type="Pfam" id="PF25068">
    <property type="entry name" value="ARM_TT21_4th"/>
    <property type="match status" value="1"/>
</dbReference>
<evidence type="ECO:0000259" key="4">
    <source>
        <dbReference type="Pfam" id="PF25063"/>
    </source>
</evidence>
<feature type="domain" description="Tetratricopeptide repeat protein 21A/21B fourth ARM" evidence="6">
    <location>
        <begin position="3"/>
        <end position="125"/>
    </location>
</feature>
<dbReference type="AlphaFoldDB" id="A0AAV5VI38"/>
<evidence type="ECO:0000256" key="2">
    <source>
        <dbReference type="ARBA" id="ARBA00022737"/>
    </source>
</evidence>
<keyword evidence="2" id="KW-0677">Repeat</keyword>
<comment type="caution">
    <text evidence="7">The sequence shown here is derived from an EMBL/GenBank/DDBJ whole genome shotgun (WGS) entry which is preliminary data.</text>
</comment>
<dbReference type="InterPro" id="IPR040364">
    <property type="entry name" value="TTC21A/TTC21B"/>
</dbReference>
<dbReference type="InterPro" id="IPR056834">
    <property type="entry name" value="ARM_TT21_C"/>
</dbReference>
<dbReference type="PANTHER" id="PTHR14699:SF0">
    <property type="entry name" value="TETRATRICOPEPTIDE REPEAT PROTEIN 21 HOMOLOG"/>
    <property type="match status" value="1"/>
</dbReference>
<evidence type="ECO:0008006" key="9">
    <source>
        <dbReference type="Google" id="ProtNLM"/>
    </source>
</evidence>
<comment type="similarity">
    <text evidence="1">Belongs to the TTC21 family.</text>
</comment>
<name>A0AAV5VI38_9BILA</name>
<evidence type="ECO:0000259" key="6">
    <source>
        <dbReference type="Pfam" id="PF25068"/>
    </source>
</evidence>
<dbReference type="Proteomes" id="UP001432322">
    <property type="component" value="Unassembled WGS sequence"/>
</dbReference>
<evidence type="ECO:0000259" key="5">
    <source>
        <dbReference type="Pfam" id="PF25064"/>
    </source>
</evidence>
<dbReference type="SUPFAM" id="SSF48452">
    <property type="entry name" value="TPR-like"/>
    <property type="match status" value="2"/>
</dbReference>
<sequence length="526" mass="60321">SGRDSNMRSKLANLLYKMGNYDKCERVLMDPIDKDKNPNDLGVMHTHVQYYMLLAKVHHEKGQFEKVNEDLQEAKRIQVKIIARSDGSVALLMKKECSKICCQIAEMYHLRRDANREIDAFKEAINYNETDIKTHLALAQAYLTAGRHELCSKECLAISAMDKNNIEAILMAADIMYSKNQLTDAMVRFDKVLDQLPSNYHALSCFIELSWREGSVQNADMRIRNANMHKPKSFLDAGFNYCNGIHEWYSGNMAMALQFFNRAKKDLEWGEKSIYCMVELLLNPENDILGVTSDENNGEETTNAAQAAKYLNELRADNSIDSKYALHETMIMMATGEKSKIQEALDRFLAMATEKENTNSQEKVKNVGAVLGAARAFVTLKQTPKAKQLLKKVMETPWSLADAENLEMCWLLLAEIYTNQNKADQAKALILKVLHMNKSSIKAFELMGFIFEKDSKWLDAVNNYTQAWIYCRQRNPTIGYKLAYNMLKAKKNFDCIVVCQKVLTQYPNYPKIRKELMEKARMSIRT</sequence>
<dbReference type="PANTHER" id="PTHR14699">
    <property type="entry name" value="STI2 PROTEIN-RELATED"/>
    <property type="match status" value="1"/>
</dbReference>
<dbReference type="InterPro" id="IPR056836">
    <property type="entry name" value="ARM_TT21_4th"/>
</dbReference>
<organism evidence="7 8">
    <name type="scientific">Pristionchus fissidentatus</name>
    <dbReference type="NCBI Taxonomy" id="1538716"/>
    <lineage>
        <taxon>Eukaryota</taxon>
        <taxon>Metazoa</taxon>
        <taxon>Ecdysozoa</taxon>
        <taxon>Nematoda</taxon>
        <taxon>Chromadorea</taxon>
        <taxon>Rhabditida</taxon>
        <taxon>Rhabditina</taxon>
        <taxon>Diplogasteromorpha</taxon>
        <taxon>Diplogasteroidea</taxon>
        <taxon>Neodiplogasteridae</taxon>
        <taxon>Pristionchus</taxon>
    </lineage>
</organism>
<dbReference type="SMART" id="SM00028">
    <property type="entry name" value="TPR"/>
    <property type="match status" value="7"/>
</dbReference>
<dbReference type="InterPro" id="IPR056835">
    <property type="entry name" value="ARM_TT21_5th"/>
</dbReference>
<dbReference type="Pfam" id="PF25063">
    <property type="entry name" value="ARM_TT21_C"/>
    <property type="match status" value="1"/>
</dbReference>
<dbReference type="GO" id="GO:0061512">
    <property type="term" value="P:protein localization to cilium"/>
    <property type="evidence" value="ECO:0007669"/>
    <property type="project" value="TreeGrafter"/>
</dbReference>
<dbReference type="GO" id="GO:0035721">
    <property type="term" value="P:intraciliary retrograde transport"/>
    <property type="evidence" value="ECO:0007669"/>
    <property type="project" value="TreeGrafter"/>
</dbReference>
<protein>
    <recommendedName>
        <fullName evidence="9">Tetratricopeptide repeat protein 21B</fullName>
    </recommendedName>
</protein>
<dbReference type="Gene3D" id="1.25.40.10">
    <property type="entry name" value="Tetratricopeptide repeat domain"/>
    <property type="match status" value="2"/>
</dbReference>
<accession>A0AAV5VI38</accession>
<dbReference type="GO" id="GO:0005929">
    <property type="term" value="C:cilium"/>
    <property type="evidence" value="ECO:0007669"/>
    <property type="project" value="GOC"/>
</dbReference>
<evidence type="ECO:0000256" key="1">
    <source>
        <dbReference type="ARBA" id="ARBA00010935"/>
    </source>
</evidence>
<keyword evidence="3" id="KW-0802">TPR repeat</keyword>
<evidence type="ECO:0000256" key="3">
    <source>
        <dbReference type="ARBA" id="ARBA00022803"/>
    </source>
</evidence>
<evidence type="ECO:0000313" key="8">
    <source>
        <dbReference type="Proteomes" id="UP001432322"/>
    </source>
</evidence>
<dbReference type="InterPro" id="IPR011990">
    <property type="entry name" value="TPR-like_helical_dom_sf"/>
</dbReference>
<proteinExistence type="inferred from homology"/>